<dbReference type="InterPro" id="IPR006976">
    <property type="entry name" value="VanZ-like"/>
</dbReference>
<sequence length="135" mass="15757">MIYLVFIWLQSSYFNPEIFYEYASYINMNVIIFLGVLLELAHLIEFGILYLILLHILLTYGGLTVKKEVAAAVFSIGYGLVDEIHQLYVPFRSFSLLDLLKNIVGVLVVMYIFKKYYNNRRLIKEKSKTNVKQST</sequence>
<evidence type="ECO:0000256" key="1">
    <source>
        <dbReference type="SAM" id="Phobius"/>
    </source>
</evidence>
<protein>
    <submittedName>
        <fullName evidence="3">VanZ family protein</fullName>
    </submittedName>
</protein>
<keyword evidence="4" id="KW-1185">Reference proteome</keyword>
<dbReference type="NCBIfam" id="NF037970">
    <property type="entry name" value="vanZ_1"/>
    <property type="match status" value="1"/>
</dbReference>
<keyword evidence="1" id="KW-0472">Membrane</keyword>
<keyword evidence="1" id="KW-1133">Transmembrane helix</keyword>
<evidence type="ECO:0000259" key="2">
    <source>
        <dbReference type="Pfam" id="PF04892"/>
    </source>
</evidence>
<dbReference type="Pfam" id="PF04892">
    <property type="entry name" value="VanZ"/>
    <property type="match status" value="1"/>
</dbReference>
<feature type="domain" description="VanZ-like" evidence="2">
    <location>
        <begin position="19"/>
        <end position="114"/>
    </location>
</feature>
<dbReference type="EMBL" id="JAUSUB010000011">
    <property type="protein sequence ID" value="MDQ0270944.1"/>
    <property type="molecule type" value="Genomic_DNA"/>
</dbReference>
<reference evidence="3 4" key="1">
    <citation type="submission" date="2023-07" db="EMBL/GenBank/DDBJ databases">
        <title>Genomic Encyclopedia of Type Strains, Phase IV (KMG-IV): sequencing the most valuable type-strain genomes for metagenomic binning, comparative biology and taxonomic classification.</title>
        <authorList>
            <person name="Goeker M."/>
        </authorList>
    </citation>
    <scope>NUCLEOTIDE SEQUENCE [LARGE SCALE GENOMIC DNA]</scope>
    <source>
        <strain evidence="3 4">DSM 23494</strain>
    </source>
</reference>
<organism evidence="3 4">
    <name type="scientific">Cytobacillus purgationiresistens</name>
    <dbReference type="NCBI Taxonomy" id="863449"/>
    <lineage>
        <taxon>Bacteria</taxon>
        <taxon>Bacillati</taxon>
        <taxon>Bacillota</taxon>
        <taxon>Bacilli</taxon>
        <taxon>Bacillales</taxon>
        <taxon>Bacillaceae</taxon>
        <taxon>Cytobacillus</taxon>
    </lineage>
</organism>
<dbReference type="Proteomes" id="UP001238088">
    <property type="component" value="Unassembled WGS sequence"/>
</dbReference>
<comment type="caution">
    <text evidence="3">The sequence shown here is derived from an EMBL/GenBank/DDBJ whole genome shotgun (WGS) entry which is preliminary data.</text>
</comment>
<accession>A0ABU0AI65</accession>
<feature type="transmembrane region" description="Helical" evidence="1">
    <location>
        <begin position="94"/>
        <end position="113"/>
    </location>
</feature>
<proteinExistence type="predicted"/>
<keyword evidence="1" id="KW-0812">Transmembrane</keyword>
<name>A0ABU0AI65_9BACI</name>
<gene>
    <name evidence="3" type="ORF">J2S17_002830</name>
</gene>
<feature type="transmembrane region" description="Helical" evidence="1">
    <location>
        <begin position="30"/>
        <end position="57"/>
    </location>
</feature>
<evidence type="ECO:0000313" key="4">
    <source>
        <dbReference type="Proteomes" id="UP001238088"/>
    </source>
</evidence>
<evidence type="ECO:0000313" key="3">
    <source>
        <dbReference type="EMBL" id="MDQ0270944.1"/>
    </source>
</evidence>